<keyword evidence="2" id="KW-1185">Reference proteome</keyword>
<gene>
    <name evidence="1" type="ORF">GCM10010873_37460</name>
</gene>
<dbReference type="EMBL" id="BSPP01000019">
    <property type="protein sequence ID" value="GLS88772.1"/>
    <property type="molecule type" value="Genomic_DNA"/>
</dbReference>
<dbReference type="RefSeq" id="WP_284326853.1">
    <property type="nucleotide sequence ID" value="NZ_BSPP01000019.1"/>
</dbReference>
<organism evidence="1 2">
    <name type="scientific">Cypionkella aquatica</name>
    <dbReference type="NCBI Taxonomy" id="1756042"/>
    <lineage>
        <taxon>Bacteria</taxon>
        <taxon>Pseudomonadati</taxon>
        <taxon>Pseudomonadota</taxon>
        <taxon>Alphaproteobacteria</taxon>
        <taxon>Rhodobacterales</taxon>
        <taxon>Paracoccaceae</taxon>
        <taxon>Cypionkella</taxon>
    </lineage>
</organism>
<evidence type="ECO:0000313" key="1">
    <source>
        <dbReference type="EMBL" id="GLS88772.1"/>
    </source>
</evidence>
<sequence length="115" mass="12059">MGSLSGHIPHTFNTLPQNINGSPHLAIRWIPQNSDILRRIGLVMKAVERPATLASTLLPLKRSAIDAGLGVATIALGGLRHASLDPTKLTADNSAPQLTAVNLTPPSPFRCSAAP</sequence>
<protein>
    <submittedName>
        <fullName evidence="1">Uncharacterized protein</fullName>
    </submittedName>
</protein>
<name>A0AA37X2G4_9RHOB</name>
<evidence type="ECO:0000313" key="2">
    <source>
        <dbReference type="Proteomes" id="UP001157355"/>
    </source>
</evidence>
<comment type="caution">
    <text evidence="1">The sequence shown here is derived from an EMBL/GenBank/DDBJ whole genome shotgun (WGS) entry which is preliminary data.</text>
</comment>
<dbReference type="Proteomes" id="UP001157355">
    <property type="component" value="Unassembled WGS sequence"/>
</dbReference>
<reference evidence="1 2" key="1">
    <citation type="journal article" date="2014" name="Int. J. Syst. Evol. Microbiol.">
        <title>Complete genome sequence of Corynebacterium casei LMG S-19264T (=DSM 44701T), isolated from a smear-ripened cheese.</title>
        <authorList>
            <consortium name="US DOE Joint Genome Institute (JGI-PGF)"/>
            <person name="Walter F."/>
            <person name="Albersmeier A."/>
            <person name="Kalinowski J."/>
            <person name="Ruckert C."/>
        </authorList>
    </citation>
    <scope>NUCLEOTIDE SEQUENCE [LARGE SCALE GENOMIC DNA]</scope>
    <source>
        <strain evidence="1 2">NBRC 111766</strain>
    </source>
</reference>
<dbReference type="AlphaFoldDB" id="A0AA37X2G4"/>
<proteinExistence type="predicted"/>
<accession>A0AA37X2G4</accession>